<reference evidence="3" key="2">
    <citation type="submission" date="2023-11" db="UniProtKB">
        <authorList>
            <consortium name="WormBaseParasite"/>
        </authorList>
    </citation>
    <scope>IDENTIFICATION</scope>
</reference>
<accession>A0AA85K7W7</accession>
<evidence type="ECO:0000313" key="2">
    <source>
        <dbReference type="Proteomes" id="UP000050795"/>
    </source>
</evidence>
<protein>
    <submittedName>
        <fullName evidence="3">Uncharacterized protein</fullName>
    </submittedName>
</protein>
<keyword evidence="2" id="KW-1185">Reference proteome</keyword>
<evidence type="ECO:0000313" key="3">
    <source>
        <dbReference type="WBParaSite" id="TREG1_69470.1"/>
    </source>
</evidence>
<dbReference type="AlphaFoldDB" id="A0AA85K7W7"/>
<proteinExistence type="predicted"/>
<dbReference type="Proteomes" id="UP000050795">
    <property type="component" value="Unassembled WGS sequence"/>
</dbReference>
<evidence type="ECO:0000256" key="1">
    <source>
        <dbReference type="SAM" id="MobiDB-lite"/>
    </source>
</evidence>
<organism evidence="2 3">
    <name type="scientific">Trichobilharzia regenti</name>
    <name type="common">Nasal bird schistosome</name>
    <dbReference type="NCBI Taxonomy" id="157069"/>
    <lineage>
        <taxon>Eukaryota</taxon>
        <taxon>Metazoa</taxon>
        <taxon>Spiralia</taxon>
        <taxon>Lophotrochozoa</taxon>
        <taxon>Platyhelminthes</taxon>
        <taxon>Trematoda</taxon>
        <taxon>Digenea</taxon>
        <taxon>Strigeidida</taxon>
        <taxon>Schistosomatoidea</taxon>
        <taxon>Schistosomatidae</taxon>
        <taxon>Trichobilharzia</taxon>
    </lineage>
</organism>
<feature type="region of interest" description="Disordered" evidence="1">
    <location>
        <begin position="516"/>
        <end position="551"/>
    </location>
</feature>
<reference evidence="2" key="1">
    <citation type="submission" date="2022-06" db="EMBL/GenBank/DDBJ databases">
        <authorList>
            <person name="Berger JAMES D."/>
            <person name="Berger JAMES D."/>
        </authorList>
    </citation>
    <scope>NUCLEOTIDE SEQUENCE [LARGE SCALE GENOMIC DNA]</scope>
</reference>
<sequence>MNCSELMNNFPDYYKYEMGVEDRHALNERYSLGTLMSFIQLLNTNQFQSSPMKNSRWYVNHRWKLISEKINSKSNQHTALILNSNCNNGINTLLNNETHSISSNCSKESFSNFYALKSDQARLGKYRSTPKYKQRISAFDITSDQSTQSYTLTLSNQTTSDSLIQANHRTKTSSNLLKAKISRNSGTIDSKQLKSPIKVNYTSGNKHNSKASDTNNLLHVVNNDQQLNSVTLRSQCSSCTTTTLSEIFDDTTCSQSVGTEISDIYNGPSLRRVRYIGTKLPTNKWHRSGSLLQNKLRKEIDSAYLSLEHRKCYTRHYIRKAVSSIYNVPLNFITNKSTVVCKIAEKRNVIDDFLQRRSSLPSRQSFTSMDMNKDIQICSPKRLVCINEAKQSIASNESEGHIFKEAFAGHDIQTYFIATCTNRLPCETFSHLLESSFLKAEQPEYTSSEKQKFSLNLCGPETITESEFLAQTVPMKSLLSKPEKLINITLMKTPALINSALGKHILKNNELSLNSTEKSSELHLDSEDTSSEETRQEFIKDSKQARSHRQV</sequence>
<dbReference type="WBParaSite" id="TREG1_69470.1">
    <property type="protein sequence ID" value="TREG1_69470.1"/>
    <property type="gene ID" value="TREG1_69470"/>
</dbReference>
<name>A0AA85K7W7_TRIRE</name>
<feature type="compositionally biased region" description="Basic and acidic residues" evidence="1">
    <location>
        <begin position="518"/>
        <end position="544"/>
    </location>
</feature>